<dbReference type="SMART" id="SM00228">
    <property type="entry name" value="PDZ"/>
    <property type="match status" value="1"/>
</dbReference>
<dbReference type="Pfam" id="PF00625">
    <property type="entry name" value="Guanylate_kin"/>
    <property type="match status" value="1"/>
</dbReference>
<evidence type="ECO:0000256" key="4">
    <source>
        <dbReference type="SAM" id="MobiDB-lite"/>
    </source>
</evidence>
<dbReference type="SUPFAM" id="SSF50156">
    <property type="entry name" value="PDZ domain-like"/>
    <property type="match status" value="1"/>
</dbReference>
<feature type="compositionally biased region" description="Basic and acidic residues" evidence="4">
    <location>
        <begin position="240"/>
        <end position="268"/>
    </location>
</feature>
<dbReference type="InterPro" id="IPR050716">
    <property type="entry name" value="MAGUK"/>
</dbReference>
<evidence type="ECO:0000259" key="7">
    <source>
        <dbReference type="PROSITE" id="PS50106"/>
    </source>
</evidence>
<dbReference type="SUPFAM" id="SSF101288">
    <property type="entry name" value="L27 domain"/>
    <property type="match status" value="1"/>
</dbReference>
<dbReference type="PROSITE" id="PS50002">
    <property type="entry name" value="SH3"/>
    <property type="match status" value="1"/>
</dbReference>
<dbReference type="CDD" id="cd00071">
    <property type="entry name" value="GMPK"/>
    <property type="match status" value="1"/>
</dbReference>
<feature type="domain" description="Guanylate kinase-like" evidence="6">
    <location>
        <begin position="487"/>
        <end position="700"/>
    </location>
</feature>
<dbReference type="PROSITE" id="PS50106">
    <property type="entry name" value="PDZ"/>
    <property type="match status" value="1"/>
</dbReference>
<dbReference type="OrthoDB" id="65789at2759"/>
<keyword evidence="10" id="KW-1185">Reference proteome</keyword>
<dbReference type="InterPro" id="IPR008145">
    <property type="entry name" value="GK/Ca_channel_bsu"/>
</dbReference>
<sequence>MVLLNAILRRQDRRRLLRSMEQLDKPSTSGYSEGHDNPACHDLVEVETDKTGSDVVIVKRVVAIHSDFPETNPAVRTATVAAAVSKPILSLTEDAEPASTAQDPSREVRYSSSTNPTHTTTAHLKTVDIARDVARQCRSNRYNKDAQELASILSSPHVDKLLDAHDQVALMTLRRQQERLGLQVLSTQRSVVSNVSVLGDTHQQPKATATNSQTVSKGKGPRAEQEAASDESASEEEKGEQEFYGKSCEQDNHESSVSSERESSADSLADKPIKVVGVRKIETEPLGITVEVCPESGRLRVARILAGGTIEKQGSLRVGDKIIEMNNIRVSTAENLQTMLRKAKAGTIIFKVIPSPNDQSMHTNSFVKALYSYDPTKDSLLPCKEIGLAFNMGDILQILNTEDPNWWQARRVGTWGHAGLIPSQELEERRRAFVPAEFDYATTTTMCGTKLTRHKRTIFYETRLADEFEKAELALYEEVTKIPPFERKTLVLVGANGVGRRSLRNRLIEEHPGLFGVPLPHTSRPIRVDEIDGKVYHFASRERMEADIADNAYLEWGEFGGHLYGTKLDSIREISNKGRMVILDCSPQYLKVLKSPEFMSYVVFIAAPPIPELRGLHEGGRYGSKYGKLDLNLTFDRAMSRQSRRALTLQSLASLQEDEDLKRTIDESARLERQFAAYFDSTIVNHAFDKTYEQLKELIERTKTEQQWVPVSWVF</sequence>
<dbReference type="InterPro" id="IPR001478">
    <property type="entry name" value="PDZ"/>
</dbReference>
<dbReference type="SMART" id="SM00326">
    <property type="entry name" value="SH3"/>
    <property type="match status" value="1"/>
</dbReference>
<evidence type="ECO:0000259" key="8">
    <source>
        <dbReference type="PROSITE" id="PS51022"/>
    </source>
</evidence>
<protein>
    <recommendedName>
        <fullName evidence="11">MAGUK p55 subfamily member 6</fullName>
    </recommendedName>
</protein>
<dbReference type="PANTHER" id="PTHR23122">
    <property type="entry name" value="MEMBRANE-ASSOCIATED GUANYLATE KINASE MAGUK"/>
    <property type="match status" value="1"/>
</dbReference>
<feature type="domain" description="SH3" evidence="5">
    <location>
        <begin position="362"/>
        <end position="431"/>
    </location>
</feature>
<dbReference type="RefSeq" id="XP_022662337.1">
    <property type="nucleotide sequence ID" value="XM_022806602.1"/>
</dbReference>
<dbReference type="EnsemblMetazoa" id="XM_022806602">
    <property type="protein sequence ID" value="XP_022662337"/>
    <property type="gene ID" value="LOC111250818"/>
</dbReference>
<dbReference type="InterPro" id="IPR036028">
    <property type="entry name" value="SH3-like_dom_sf"/>
</dbReference>
<dbReference type="SUPFAM" id="SSF52540">
    <property type="entry name" value="P-loop containing nucleoside triphosphate hydrolases"/>
    <property type="match status" value="1"/>
</dbReference>
<dbReference type="AlphaFoldDB" id="A0A7M7MHD2"/>
<evidence type="ECO:0000256" key="2">
    <source>
        <dbReference type="ARBA" id="ARBA00022443"/>
    </source>
</evidence>
<feature type="domain" description="L27" evidence="8">
    <location>
        <begin position="119"/>
        <end position="176"/>
    </location>
</feature>
<dbReference type="PROSITE" id="PS51022">
    <property type="entry name" value="L27"/>
    <property type="match status" value="1"/>
</dbReference>
<dbReference type="CTD" id="35343"/>
<evidence type="ECO:0000313" key="9">
    <source>
        <dbReference type="EnsemblMetazoa" id="XP_022662337"/>
    </source>
</evidence>
<accession>A0A7M7MHD2</accession>
<dbReference type="SMART" id="SM00072">
    <property type="entry name" value="GuKc"/>
    <property type="match status" value="1"/>
</dbReference>
<feature type="domain" description="PDZ" evidence="7">
    <location>
        <begin position="275"/>
        <end position="343"/>
    </location>
</feature>
<dbReference type="FunCoup" id="A0A7M7MHD2">
    <property type="interactions" value="207"/>
</dbReference>
<dbReference type="InterPro" id="IPR004172">
    <property type="entry name" value="L27_dom"/>
</dbReference>
<dbReference type="Proteomes" id="UP000594260">
    <property type="component" value="Unplaced"/>
</dbReference>
<keyword evidence="2 3" id="KW-0728">SH3 domain</keyword>
<dbReference type="Pfam" id="PF02828">
    <property type="entry name" value="L27"/>
    <property type="match status" value="1"/>
</dbReference>
<dbReference type="InterPro" id="IPR036034">
    <property type="entry name" value="PDZ_sf"/>
</dbReference>
<dbReference type="Pfam" id="PF00595">
    <property type="entry name" value="PDZ"/>
    <property type="match status" value="1"/>
</dbReference>
<proteinExistence type="inferred from homology"/>
<dbReference type="Gene3D" id="2.30.30.40">
    <property type="entry name" value="SH3 Domains"/>
    <property type="match status" value="1"/>
</dbReference>
<dbReference type="InterPro" id="IPR027417">
    <property type="entry name" value="P-loop_NTPase"/>
</dbReference>
<dbReference type="InParanoid" id="A0A7M7MHD2"/>
<feature type="compositionally biased region" description="Polar residues" evidence="4">
    <location>
        <begin position="110"/>
        <end position="119"/>
    </location>
</feature>
<dbReference type="InterPro" id="IPR008144">
    <property type="entry name" value="Guanylate_kin-like_dom"/>
</dbReference>
<dbReference type="Gene3D" id="2.30.42.10">
    <property type="match status" value="1"/>
</dbReference>
<evidence type="ECO:0000259" key="6">
    <source>
        <dbReference type="PROSITE" id="PS50052"/>
    </source>
</evidence>
<dbReference type="InterPro" id="IPR014775">
    <property type="entry name" value="L27_C"/>
</dbReference>
<name>A0A7M7MHD2_VARDE</name>
<feature type="compositionally biased region" description="Polar residues" evidence="4">
    <location>
        <begin position="197"/>
        <end position="216"/>
    </location>
</feature>
<organism evidence="9 10">
    <name type="scientific">Varroa destructor</name>
    <name type="common">Honeybee mite</name>
    <dbReference type="NCBI Taxonomy" id="109461"/>
    <lineage>
        <taxon>Eukaryota</taxon>
        <taxon>Metazoa</taxon>
        <taxon>Ecdysozoa</taxon>
        <taxon>Arthropoda</taxon>
        <taxon>Chelicerata</taxon>
        <taxon>Arachnida</taxon>
        <taxon>Acari</taxon>
        <taxon>Parasitiformes</taxon>
        <taxon>Mesostigmata</taxon>
        <taxon>Gamasina</taxon>
        <taxon>Dermanyssoidea</taxon>
        <taxon>Varroidae</taxon>
        <taxon>Varroa</taxon>
    </lineage>
</organism>
<evidence type="ECO:0000256" key="3">
    <source>
        <dbReference type="PROSITE-ProRule" id="PRU00192"/>
    </source>
</evidence>
<dbReference type="CDD" id="cd11862">
    <property type="entry name" value="SH3_MPP"/>
    <property type="match status" value="1"/>
</dbReference>
<dbReference type="GeneID" id="111250818"/>
<dbReference type="InterPro" id="IPR001452">
    <property type="entry name" value="SH3_domain"/>
</dbReference>
<feature type="region of interest" description="Disordered" evidence="4">
    <location>
        <begin position="93"/>
        <end position="119"/>
    </location>
</feature>
<dbReference type="Gene3D" id="1.10.287.650">
    <property type="entry name" value="L27 domain"/>
    <property type="match status" value="1"/>
</dbReference>
<evidence type="ECO:0000259" key="5">
    <source>
        <dbReference type="PROSITE" id="PS50002"/>
    </source>
</evidence>
<dbReference type="GO" id="GO:0030054">
    <property type="term" value="C:cell junction"/>
    <property type="evidence" value="ECO:0007669"/>
    <property type="project" value="UniProtKB-ARBA"/>
</dbReference>
<dbReference type="PROSITE" id="PS50052">
    <property type="entry name" value="GUANYLATE_KINASE_2"/>
    <property type="match status" value="1"/>
</dbReference>
<dbReference type="SUPFAM" id="SSF50044">
    <property type="entry name" value="SH3-domain"/>
    <property type="match status" value="1"/>
</dbReference>
<evidence type="ECO:0000313" key="10">
    <source>
        <dbReference type="Proteomes" id="UP000594260"/>
    </source>
</evidence>
<dbReference type="InterPro" id="IPR036892">
    <property type="entry name" value="L27_dom_sf"/>
</dbReference>
<reference evidence="9" key="1">
    <citation type="submission" date="2021-01" db="UniProtKB">
        <authorList>
            <consortium name="EnsemblMetazoa"/>
        </authorList>
    </citation>
    <scope>IDENTIFICATION</scope>
</reference>
<evidence type="ECO:0000256" key="1">
    <source>
        <dbReference type="ARBA" id="ARBA00007014"/>
    </source>
</evidence>
<feature type="region of interest" description="Disordered" evidence="4">
    <location>
        <begin position="197"/>
        <end position="268"/>
    </location>
</feature>
<dbReference type="KEGG" id="vde:111250818"/>
<dbReference type="Gene3D" id="3.40.50.300">
    <property type="entry name" value="P-loop containing nucleotide triphosphate hydrolases"/>
    <property type="match status" value="1"/>
</dbReference>
<comment type="similarity">
    <text evidence="1">Belongs to the MAGUK family.</text>
</comment>
<dbReference type="Pfam" id="PF00018">
    <property type="entry name" value="SH3_1"/>
    <property type="match status" value="1"/>
</dbReference>
<evidence type="ECO:0008006" key="11">
    <source>
        <dbReference type="Google" id="ProtNLM"/>
    </source>
</evidence>
<feature type="compositionally biased region" description="Acidic residues" evidence="4">
    <location>
        <begin position="227"/>
        <end position="239"/>
    </location>
</feature>